<evidence type="ECO:0000313" key="2">
    <source>
        <dbReference type="Proteomes" id="UP001396334"/>
    </source>
</evidence>
<organism evidence="1 2">
    <name type="scientific">Hibiscus sabdariffa</name>
    <name type="common">roselle</name>
    <dbReference type="NCBI Taxonomy" id="183260"/>
    <lineage>
        <taxon>Eukaryota</taxon>
        <taxon>Viridiplantae</taxon>
        <taxon>Streptophyta</taxon>
        <taxon>Embryophyta</taxon>
        <taxon>Tracheophyta</taxon>
        <taxon>Spermatophyta</taxon>
        <taxon>Magnoliopsida</taxon>
        <taxon>eudicotyledons</taxon>
        <taxon>Gunneridae</taxon>
        <taxon>Pentapetalae</taxon>
        <taxon>rosids</taxon>
        <taxon>malvids</taxon>
        <taxon>Malvales</taxon>
        <taxon>Malvaceae</taxon>
        <taxon>Malvoideae</taxon>
        <taxon>Hibiscus</taxon>
    </lineage>
</organism>
<dbReference type="InterPro" id="IPR025322">
    <property type="entry name" value="PADRE_dom"/>
</dbReference>
<accession>A0ABR2S6T6</accession>
<protein>
    <submittedName>
        <fullName evidence="1">Uncharacterized protein</fullName>
    </submittedName>
</protein>
<comment type="caution">
    <text evidence="1">The sequence shown here is derived from an EMBL/GenBank/DDBJ whole genome shotgun (WGS) entry which is preliminary data.</text>
</comment>
<keyword evidence="2" id="KW-1185">Reference proteome</keyword>
<proteinExistence type="predicted"/>
<evidence type="ECO:0000313" key="1">
    <source>
        <dbReference type="EMBL" id="KAK9020664.1"/>
    </source>
</evidence>
<reference evidence="1 2" key="1">
    <citation type="journal article" date="2024" name="G3 (Bethesda)">
        <title>Genome assembly of Hibiscus sabdariffa L. provides insights into metabolisms of medicinal natural products.</title>
        <authorList>
            <person name="Kim T."/>
        </authorList>
    </citation>
    <scope>NUCLEOTIDE SEQUENCE [LARGE SCALE GENOMIC DNA]</scope>
    <source>
        <strain evidence="1">TK-2024</strain>
        <tissue evidence="1">Old leaves</tissue>
    </source>
</reference>
<dbReference type="EMBL" id="JBBPBN010000016">
    <property type="protein sequence ID" value="KAK9020664.1"/>
    <property type="molecule type" value="Genomic_DNA"/>
</dbReference>
<name>A0ABR2S6T6_9ROSI</name>
<dbReference type="Pfam" id="PF14009">
    <property type="entry name" value="PADRE"/>
    <property type="match status" value="1"/>
</dbReference>
<dbReference type="Proteomes" id="UP001396334">
    <property type="component" value="Unassembled WGS sequence"/>
</dbReference>
<dbReference type="PANTHER" id="PTHR33052">
    <property type="entry name" value="DUF4228 DOMAIN PROTEIN-RELATED"/>
    <property type="match status" value="1"/>
</dbReference>
<gene>
    <name evidence="1" type="ORF">V6N11_010681</name>
</gene>
<sequence length="149" mass="17418">MSICASSDSTRVGIATAKLIPSDGRLQEFHYPVKVSYVLQMNHMCSLFNTDEMDFDHVFSAIEENEELRPGQLYFALPMRWLNHLLQPQVMAALAVKATTSNWVIQITNPGFVYQIGFRLWIRRVNLSHLRHCRSHFHHPLKFNEKWTF</sequence>